<comment type="similarity">
    <text evidence="2">Belongs to the asparagine synthetase family.</text>
</comment>
<evidence type="ECO:0000256" key="4">
    <source>
        <dbReference type="ARBA" id="ARBA00022741"/>
    </source>
</evidence>
<dbReference type="PIRSF" id="PIRSF001589">
    <property type="entry name" value="Asn_synthetase_glu-h"/>
    <property type="match status" value="1"/>
</dbReference>
<accession>W6S1H5</accession>
<dbReference type="Gene3D" id="3.40.50.620">
    <property type="entry name" value="HUPs"/>
    <property type="match status" value="1"/>
</dbReference>
<keyword evidence="12" id="KW-0436">Ligase</keyword>
<evidence type="ECO:0000256" key="1">
    <source>
        <dbReference type="ARBA" id="ARBA00005187"/>
    </source>
</evidence>
<dbReference type="InterPro" id="IPR014729">
    <property type="entry name" value="Rossmann-like_a/b/a_fold"/>
</dbReference>
<dbReference type="GO" id="GO:0004066">
    <property type="term" value="F:asparagine synthase (glutamine-hydrolyzing) activity"/>
    <property type="evidence" value="ECO:0007669"/>
    <property type="project" value="UniProtKB-EC"/>
</dbReference>
<keyword evidence="13" id="KW-1185">Reference proteome</keyword>
<dbReference type="GO" id="GO:0006529">
    <property type="term" value="P:asparagine biosynthetic process"/>
    <property type="evidence" value="ECO:0007669"/>
    <property type="project" value="UniProtKB-KW"/>
</dbReference>
<evidence type="ECO:0000256" key="2">
    <source>
        <dbReference type="ARBA" id="ARBA00005752"/>
    </source>
</evidence>
<dbReference type="InterPro" id="IPR006426">
    <property type="entry name" value="Asn_synth_AEB"/>
</dbReference>
<evidence type="ECO:0000313" key="13">
    <source>
        <dbReference type="Proteomes" id="UP000019426"/>
    </source>
</evidence>
<evidence type="ECO:0000256" key="10">
    <source>
        <dbReference type="PIRSR" id="PIRSR001589-3"/>
    </source>
</evidence>
<dbReference type="EMBL" id="HG917868">
    <property type="protein sequence ID" value="CDM69729.1"/>
    <property type="molecule type" value="Genomic_DNA"/>
</dbReference>
<reference evidence="12 13" key="1">
    <citation type="submission" date="2013-11" db="EMBL/GenBank/DDBJ databases">
        <title>Complete genome sequence of Clostridum sp. M2/40.</title>
        <authorList>
            <person name="Wibberg D."/>
            <person name="Puehler A."/>
            <person name="Schlueter A."/>
        </authorList>
    </citation>
    <scope>NUCLEOTIDE SEQUENCE [LARGE SCALE GENOMIC DNA]</scope>
    <source>
        <strain evidence="13">M2/40</strain>
    </source>
</reference>
<dbReference type="HOGENOM" id="CLU_014658_3_0_9"/>
<dbReference type="InterPro" id="IPR029055">
    <property type="entry name" value="Ntn_hydrolases_N"/>
</dbReference>
<evidence type="ECO:0000256" key="6">
    <source>
        <dbReference type="ARBA" id="ARBA00022888"/>
    </source>
</evidence>
<dbReference type="CDD" id="cd00712">
    <property type="entry name" value="AsnB"/>
    <property type="match status" value="1"/>
</dbReference>
<comment type="catalytic activity">
    <reaction evidence="8">
        <text>L-aspartate + L-glutamine + ATP + H2O = L-asparagine + L-glutamate + AMP + diphosphate + H(+)</text>
        <dbReference type="Rhea" id="RHEA:12228"/>
        <dbReference type="ChEBI" id="CHEBI:15377"/>
        <dbReference type="ChEBI" id="CHEBI:15378"/>
        <dbReference type="ChEBI" id="CHEBI:29985"/>
        <dbReference type="ChEBI" id="CHEBI:29991"/>
        <dbReference type="ChEBI" id="CHEBI:30616"/>
        <dbReference type="ChEBI" id="CHEBI:33019"/>
        <dbReference type="ChEBI" id="CHEBI:58048"/>
        <dbReference type="ChEBI" id="CHEBI:58359"/>
        <dbReference type="ChEBI" id="CHEBI:456215"/>
        <dbReference type="EC" id="6.3.5.4"/>
    </reaction>
</comment>
<comment type="pathway">
    <text evidence="1">Amino-acid biosynthesis; L-asparagine biosynthesis; L-asparagine from L-aspartate (L-Gln route): step 1/1.</text>
</comment>
<dbReference type="InterPro" id="IPR033738">
    <property type="entry name" value="AsnB_N"/>
</dbReference>
<dbReference type="OrthoDB" id="9763290at2"/>
<dbReference type="KEGG" id="clt:CM240_2605"/>
<protein>
    <recommendedName>
        <fullName evidence="3">asparagine synthase (glutamine-hydrolyzing)</fullName>
        <ecNumber evidence="3">6.3.5.4</ecNumber>
    </recommendedName>
</protein>
<dbReference type="InterPro" id="IPR017932">
    <property type="entry name" value="GATase_2_dom"/>
</dbReference>
<dbReference type="SUPFAM" id="SSF52402">
    <property type="entry name" value="Adenine nucleotide alpha hydrolases-like"/>
    <property type="match status" value="1"/>
</dbReference>
<evidence type="ECO:0000256" key="9">
    <source>
        <dbReference type="PIRSR" id="PIRSR001589-1"/>
    </source>
</evidence>
<dbReference type="SUPFAM" id="SSF56235">
    <property type="entry name" value="N-terminal nucleophile aminohydrolases (Ntn hydrolases)"/>
    <property type="match status" value="1"/>
</dbReference>
<sequence length="620" mass="71066">MCGFVCLYRPQGLKEQDLPMVEKMNEIIAHRGPDDYGVYSDSKAILGFRRLSINDLANGHQPYAYDKGRLNIVFNGEIYNYRELRKDLQELGYEFVTDSEVEVIGAAYTQYGKKYVDYLRGMYAIVIRDEENDTLFACRDIFGIKPLYYTEDSDGLMLTSESKAFLFSDRNMGKVNKDGLQHYLTYQFVPEPHTIYSDVMLLEPGCTLTKVGDGETKIERYFKIELKPQENDKTAMMKEIREVMEDSVRVHLTSDVPVGSFLSGGIDSTIVVALAKQHKPDIKTFTVGFEVEGYSEINLAEESAAALGVSSYKRIVTAKEYMDAFPKLVWHLDGPMADPSAVPIYFIAEEARKQVTVVLSGEGADEMFGGYTIYRESESLKMWNHVPNGLKKMFLAFSKLIPEHVKGKSFIERGCTPVEERYFGNANIFKEVQKPLILPFYNDNIKPQQITKPFYDEAKALGLDGVGKMQYIDFNTWLTGDILVKSDRMTMAHCLELRVPFLDKEVLKVASKLGRYDKIGGHTTKSLLRETFADILPDPVTMRRKLGYPVPIRVWLKNEMYDWAKDIINRSECPEYINKAEALKLLENHRAGIEDESRKIWVILSFLVWYEQVMEIVKKR</sequence>
<dbReference type="Gene3D" id="3.60.20.10">
    <property type="entry name" value="Glutamine Phosphoribosylpyrophosphate, subunit 1, domain 1"/>
    <property type="match status" value="1"/>
</dbReference>
<dbReference type="PANTHER" id="PTHR43284:SF1">
    <property type="entry name" value="ASPARAGINE SYNTHETASE"/>
    <property type="match status" value="1"/>
</dbReference>
<dbReference type="eggNOG" id="COG0367">
    <property type="taxonomic scope" value="Bacteria"/>
</dbReference>
<keyword evidence="6 9" id="KW-0061">Asparagine biosynthesis</keyword>
<dbReference type="Pfam" id="PF13537">
    <property type="entry name" value="GATase_7"/>
    <property type="match status" value="1"/>
</dbReference>
<dbReference type="GO" id="GO:0005829">
    <property type="term" value="C:cytosol"/>
    <property type="evidence" value="ECO:0007669"/>
    <property type="project" value="TreeGrafter"/>
</dbReference>
<evidence type="ECO:0000256" key="3">
    <source>
        <dbReference type="ARBA" id="ARBA00012737"/>
    </source>
</evidence>
<dbReference type="InterPro" id="IPR001962">
    <property type="entry name" value="Asn_synthase"/>
</dbReference>
<feature type="site" description="Important for beta-aspartyl-AMP intermediate formation" evidence="10">
    <location>
        <position position="362"/>
    </location>
</feature>
<dbReference type="RefSeq" id="WP_044039518.1">
    <property type="nucleotide sequence ID" value="NZ_HG917868.1"/>
</dbReference>
<evidence type="ECO:0000259" key="11">
    <source>
        <dbReference type="PROSITE" id="PS51278"/>
    </source>
</evidence>
<dbReference type="PATRIC" id="fig|1216932.3.peg.2572"/>
<organism evidence="12 13">
    <name type="scientific">Clostridium bornimense</name>
    <dbReference type="NCBI Taxonomy" id="1216932"/>
    <lineage>
        <taxon>Bacteria</taxon>
        <taxon>Bacillati</taxon>
        <taxon>Bacillota</taxon>
        <taxon>Clostridia</taxon>
        <taxon>Eubacteriales</taxon>
        <taxon>Clostridiaceae</taxon>
        <taxon>Clostridium</taxon>
    </lineage>
</organism>
<dbReference type="AlphaFoldDB" id="W6S1H5"/>
<dbReference type="STRING" id="1216932.CM240_2605"/>
<dbReference type="PROSITE" id="PS51278">
    <property type="entry name" value="GATASE_TYPE_2"/>
    <property type="match status" value="1"/>
</dbReference>
<dbReference type="Pfam" id="PF00733">
    <property type="entry name" value="Asn_synthase"/>
    <property type="match status" value="1"/>
</dbReference>
<keyword evidence="4" id="KW-0547">Nucleotide-binding</keyword>
<evidence type="ECO:0000313" key="12">
    <source>
        <dbReference type="EMBL" id="CDM69729.1"/>
    </source>
</evidence>
<keyword evidence="9" id="KW-0028">Amino-acid biosynthesis</keyword>
<keyword evidence="5" id="KW-0067">ATP-binding</keyword>
<evidence type="ECO:0000256" key="5">
    <source>
        <dbReference type="ARBA" id="ARBA00022840"/>
    </source>
</evidence>
<dbReference type="CDD" id="cd01991">
    <property type="entry name" value="Asn_synthase_B_C"/>
    <property type="match status" value="1"/>
</dbReference>
<gene>
    <name evidence="12" type="primary">asnB</name>
    <name evidence="12" type="ORF">CM240_2605</name>
</gene>
<feature type="active site" description="For GATase activity" evidence="9">
    <location>
        <position position="2"/>
    </location>
</feature>
<name>W6S1H5_9CLOT</name>
<feature type="domain" description="Glutamine amidotransferase type-2" evidence="11">
    <location>
        <begin position="2"/>
        <end position="213"/>
    </location>
</feature>
<proteinExistence type="inferred from homology"/>
<dbReference type="InterPro" id="IPR051786">
    <property type="entry name" value="ASN_synthetase/amidase"/>
</dbReference>
<keyword evidence="7 9" id="KW-0315">Glutamine amidotransferase</keyword>
<dbReference type="NCBIfam" id="TIGR01536">
    <property type="entry name" value="asn_synth_AEB"/>
    <property type="match status" value="1"/>
</dbReference>
<dbReference type="Proteomes" id="UP000019426">
    <property type="component" value="Chromosome M2/40_rep1"/>
</dbReference>
<dbReference type="PANTHER" id="PTHR43284">
    <property type="entry name" value="ASPARAGINE SYNTHETASE (GLUTAMINE-HYDROLYZING)"/>
    <property type="match status" value="1"/>
</dbReference>
<evidence type="ECO:0000256" key="7">
    <source>
        <dbReference type="ARBA" id="ARBA00022962"/>
    </source>
</evidence>
<dbReference type="EC" id="6.3.5.4" evidence="3"/>
<evidence type="ECO:0000256" key="8">
    <source>
        <dbReference type="ARBA" id="ARBA00048741"/>
    </source>
</evidence>
<dbReference type="GO" id="GO:0005524">
    <property type="term" value="F:ATP binding"/>
    <property type="evidence" value="ECO:0007669"/>
    <property type="project" value="UniProtKB-KW"/>
</dbReference>